<dbReference type="OrthoDB" id="9802448at2"/>
<comment type="function">
    <text evidence="8">This protein is involved in the repair of mismatches in DNA. It is possible that it carries out the mismatch recognition step. This protein has a weak ATPase activity.</text>
</comment>
<dbReference type="Pfam" id="PF00488">
    <property type="entry name" value="MutS_V"/>
    <property type="match status" value="1"/>
</dbReference>
<dbReference type="EMBL" id="LILC01000013">
    <property type="protein sequence ID" value="KOO46520.1"/>
    <property type="molecule type" value="Genomic_DNA"/>
</dbReference>
<dbReference type="Gene3D" id="3.40.50.300">
    <property type="entry name" value="P-loop containing nucleotide triphosphate hydrolases"/>
    <property type="match status" value="1"/>
</dbReference>
<dbReference type="PATRIC" id="fig|284581.3.peg.2499"/>
<dbReference type="InterPro" id="IPR027417">
    <property type="entry name" value="P-loop_NTPase"/>
</dbReference>
<dbReference type="InterPro" id="IPR000432">
    <property type="entry name" value="DNA_mismatch_repair_MutS_C"/>
</dbReference>
<keyword evidence="4 8" id="KW-0227">DNA damage</keyword>
<dbReference type="PANTHER" id="PTHR11361:SF34">
    <property type="entry name" value="DNA MISMATCH REPAIR PROTEIN MSH1, MITOCHONDRIAL"/>
    <property type="match status" value="1"/>
</dbReference>
<feature type="binding site" evidence="8">
    <location>
        <begin position="606"/>
        <end position="613"/>
    </location>
    <ligand>
        <name>ATP</name>
        <dbReference type="ChEBI" id="CHEBI:30616"/>
    </ligand>
</feature>
<dbReference type="InterPro" id="IPR007695">
    <property type="entry name" value="DNA_mismatch_repair_MutS-lik_N"/>
</dbReference>
<dbReference type="InterPro" id="IPR005748">
    <property type="entry name" value="DNA_mismatch_repair_MutS"/>
</dbReference>
<dbReference type="SUPFAM" id="SSF53150">
    <property type="entry name" value="DNA repair protein MutS, domain II"/>
    <property type="match status" value="1"/>
</dbReference>
<sequence>MAGYTPMMQQYLQIKSDYQDAFVFFRLGDFYEMFFEDALKASQELEITLTGREGGGNERIPMCGVPYHSAQNYIDRLVEKGYKVAICEQVEDPRTAKGVVKREVVQVISPGTLMDQTGLEEKENNFISSVTNFEDGTYGLAFTDLSTGESHVTLISSWQEVIAEVYARESKEIVIDPDFSLEKLNEMQERRPITVSHQVGAELHEEYELLVQDLQQDKLITTFARLAHYLGGTQKRSLDHLQPVQLYQINQFMKIDLFSKRNLELTETIRSKGRKGSLLWLLDQTVTAMGGRMLKQWIDRPLLSKEAIESRLDMVMTFINQFFEREELRELLKEVYDLERLAGRVAFGNVNARDLIQLKRSLERVPGIVEVVNRLHHPYAEKLVDQIDPCERLTNLLDRGLKEEAPISIKEGNIMKDGYHEQLDVYRDASRNGKTWIAALEKQERERTGIRSLKVGYNKVFGYYIEVTKANLHLLPEGMYERKQTLTNAERYITPDLKEKEALILEAEEKIVQLEYDLFIQLREEVRTYIPRLQALAKIISELDVLQCFAKISEERHYTRPSFSDQGEIKLTNGRHPVVEKVMNSQEYVPNDCRMSDDRSILLITGPNMSGKSTYMRQVALTSILAQIGCFVPADEATLPIFDQVFTRIGAADDLISGQSTFMVEMLETKNAVTNATQSSLILLDEIGRGTSTYDGMALAQAIIEYIHEHIGAKTLFSTHYHEMTSMDQHLPGVHNVHVSAIEQSGKLVFLHKIKEGAADKSYGIHVAELADLPKPLIERARVILHDLEQPEVAKPVLAVKYEEERPAVVKEEPVKVEQTEEVASVPSSDDQQLSFFTDAKKNDGPLKGKEKQIIDKLKGLDILDMTPLEALNTLYELQKTMKKKS</sequence>
<dbReference type="Pfam" id="PF05192">
    <property type="entry name" value="MutS_III"/>
    <property type="match status" value="1"/>
</dbReference>
<dbReference type="CDD" id="cd03284">
    <property type="entry name" value="ABC_MutS1"/>
    <property type="match status" value="1"/>
</dbReference>
<comment type="similarity">
    <text evidence="1 8 9">Belongs to the DNA mismatch repair MutS family.</text>
</comment>
<dbReference type="SMART" id="SM00533">
    <property type="entry name" value="MUTSd"/>
    <property type="match status" value="1"/>
</dbReference>
<dbReference type="SUPFAM" id="SSF52540">
    <property type="entry name" value="P-loop containing nucleoside triphosphate hydrolases"/>
    <property type="match status" value="1"/>
</dbReference>
<evidence type="ECO:0000256" key="5">
    <source>
        <dbReference type="ARBA" id="ARBA00022840"/>
    </source>
</evidence>
<reference evidence="12" key="1">
    <citation type="submission" date="2015-08" db="EMBL/GenBank/DDBJ databases">
        <title>Fjat-14210 dsm16467.</title>
        <authorList>
            <person name="Liu B."/>
            <person name="Wang J."/>
            <person name="Zhu Y."/>
            <person name="Liu G."/>
            <person name="Chen Q."/>
            <person name="Chen Z."/>
            <person name="Lan J."/>
            <person name="Che J."/>
            <person name="Ge C."/>
            <person name="Shi H."/>
            <person name="Pan Z."/>
            <person name="Liu X."/>
        </authorList>
    </citation>
    <scope>NUCLEOTIDE SEQUENCE [LARGE SCALE GENOMIC DNA]</scope>
    <source>
        <strain evidence="12">DSM 16467</strain>
    </source>
</reference>
<dbReference type="Pfam" id="PF01624">
    <property type="entry name" value="MutS_I"/>
    <property type="match status" value="1"/>
</dbReference>
<evidence type="ECO:0000259" key="10">
    <source>
        <dbReference type="PROSITE" id="PS00486"/>
    </source>
</evidence>
<evidence type="ECO:0000256" key="2">
    <source>
        <dbReference type="ARBA" id="ARBA00021982"/>
    </source>
</evidence>
<dbReference type="GO" id="GO:0005829">
    <property type="term" value="C:cytosol"/>
    <property type="evidence" value="ECO:0007669"/>
    <property type="project" value="TreeGrafter"/>
</dbReference>
<organism evidence="11 12">
    <name type="scientific">Priestia koreensis</name>
    <dbReference type="NCBI Taxonomy" id="284581"/>
    <lineage>
        <taxon>Bacteria</taxon>
        <taxon>Bacillati</taxon>
        <taxon>Bacillota</taxon>
        <taxon>Bacilli</taxon>
        <taxon>Bacillales</taxon>
        <taxon>Bacillaceae</taxon>
        <taxon>Priestia</taxon>
    </lineage>
</organism>
<evidence type="ECO:0000313" key="11">
    <source>
        <dbReference type="EMBL" id="KOO46520.1"/>
    </source>
</evidence>
<feature type="domain" description="DNA mismatch repair proteins mutS family" evidence="10">
    <location>
        <begin position="680"/>
        <end position="696"/>
    </location>
</feature>
<keyword evidence="7 8" id="KW-0234">DNA repair</keyword>
<dbReference type="PROSITE" id="PS00486">
    <property type="entry name" value="DNA_MISMATCH_REPAIR_2"/>
    <property type="match status" value="1"/>
</dbReference>
<dbReference type="FunFam" id="3.40.50.300:FF:000896">
    <property type="entry name" value="DNA mismatch repair protein MutS"/>
    <property type="match status" value="1"/>
</dbReference>
<keyword evidence="12" id="KW-1185">Reference proteome</keyword>
<evidence type="ECO:0000256" key="9">
    <source>
        <dbReference type="RuleBase" id="RU003756"/>
    </source>
</evidence>
<evidence type="ECO:0000256" key="6">
    <source>
        <dbReference type="ARBA" id="ARBA00023125"/>
    </source>
</evidence>
<evidence type="ECO:0000313" key="12">
    <source>
        <dbReference type="Proteomes" id="UP000037558"/>
    </source>
</evidence>
<evidence type="ECO:0000256" key="8">
    <source>
        <dbReference type="HAMAP-Rule" id="MF_00096"/>
    </source>
</evidence>
<comment type="caution">
    <text evidence="11">The sequence shown here is derived from an EMBL/GenBank/DDBJ whole genome shotgun (WGS) entry which is preliminary data.</text>
</comment>
<dbReference type="PIRSF" id="PIRSF037677">
    <property type="entry name" value="DNA_mis_repair_Msh6"/>
    <property type="match status" value="1"/>
</dbReference>
<dbReference type="RefSeq" id="WP_053401615.1">
    <property type="nucleotide sequence ID" value="NZ_LILC01000013.1"/>
</dbReference>
<dbReference type="STRING" id="284581.AMD01_11905"/>
<keyword evidence="5 8" id="KW-0067">ATP-binding</keyword>
<dbReference type="InterPro" id="IPR007696">
    <property type="entry name" value="DNA_mismatch_repair_MutS_core"/>
</dbReference>
<dbReference type="PANTHER" id="PTHR11361">
    <property type="entry name" value="DNA MISMATCH REPAIR PROTEIN MUTS FAMILY MEMBER"/>
    <property type="match status" value="1"/>
</dbReference>
<protein>
    <recommendedName>
        <fullName evidence="2 8">DNA mismatch repair protein MutS</fullName>
    </recommendedName>
</protein>
<dbReference type="GO" id="GO:0005524">
    <property type="term" value="F:ATP binding"/>
    <property type="evidence" value="ECO:0007669"/>
    <property type="project" value="UniProtKB-UniRule"/>
</dbReference>
<evidence type="ECO:0000256" key="4">
    <source>
        <dbReference type="ARBA" id="ARBA00022763"/>
    </source>
</evidence>
<dbReference type="Pfam" id="PF05188">
    <property type="entry name" value="MutS_II"/>
    <property type="match status" value="1"/>
</dbReference>
<dbReference type="NCBIfam" id="NF003810">
    <property type="entry name" value="PRK05399.1"/>
    <property type="match status" value="1"/>
</dbReference>
<dbReference type="FunFam" id="3.40.1170.10:FF:000001">
    <property type="entry name" value="DNA mismatch repair protein MutS"/>
    <property type="match status" value="1"/>
</dbReference>
<dbReference type="Pfam" id="PF05190">
    <property type="entry name" value="MutS_IV"/>
    <property type="match status" value="1"/>
</dbReference>
<dbReference type="InterPro" id="IPR045076">
    <property type="entry name" value="MutS"/>
</dbReference>
<keyword evidence="6 8" id="KW-0238">DNA-binding</keyword>
<dbReference type="InterPro" id="IPR007861">
    <property type="entry name" value="DNA_mismatch_repair_MutS_clamp"/>
</dbReference>
<dbReference type="GO" id="GO:0003684">
    <property type="term" value="F:damaged DNA binding"/>
    <property type="evidence" value="ECO:0007669"/>
    <property type="project" value="UniProtKB-UniRule"/>
</dbReference>
<proteinExistence type="inferred from homology"/>
<dbReference type="Gene3D" id="1.10.1420.10">
    <property type="match status" value="2"/>
</dbReference>
<dbReference type="InterPro" id="IPR017261">
    <property type="entry name" value="DNA_mismatch_repair_MutS/MSH"/>
</dbReference>
<dbReference type="InterPro" id="IPR016151">
    <property type="entry name" value="DNA_mismatch_repair_MutS_N"/>
</dbReference>
<dbReference type="InterPro" id="IPR036678">
    <property type="entry name" value="MutS_con_dom_sf"/>
</dbReference>
<dbReference type="GO" id="GO:0140664">
    <property type="term" value="F:ATP-dependent DNA damage sensor activity"/>
    <property type="evidence" value="ECO:0007669"/>
    <property type="project" value="InterPro"/>
</dbReference>
<dbReference type="InterPro" id="IPR036187">
    <property type="entry name" value="DNA_mismatch_repair_MutS_sf"/>
</dbReference>
<evidence type="ECO:0000256" key="1">
    <source>
        <dbReference type="ARBA" id="ARBA00006271"/>
    </source>
</evidence>
<evidence type="ECO:0000256" key="3">
    <source>
        <dbReference type="ARBA" id="ARBA00022741"/>
    </source>
</evidence>
<dbReference type="FunFam" id="1.10.1420.10:FF:000007">
    <property type="entry name" value="DNA mismatch repair protein MutS"/>
    <property type="match status" value="1"/>
</dbReference>
<gene>
    <name evidence="8" type="primary">mutS</name>
    <name evidence="11" type="ORF">AMD01_11905</name>
</gene>
<dbReference type="InterPro" id="IPR007860">
    <property type="entry name" value="DNA_mmatch_repair_MutS_con_dom"/>
</dbReference>
<dbReference type="AlphaFoldDB" id="A0A0M0L616"/>
<dbReference type="SUPFAM" id="SSF48334">
    <property type="entry name" value="DNA repair protein MutS, domain III"/>
    <property type="match status" value="1"/>
</dbReference>
<dbReference type="Proteomes" id="UP000037558">
    <property type="component" value="Unassembled WGS sequence"/>
</dbReference>
<dbReference type="HAMAP" id="MF_00096">
    <property type="entry name" value="MutS"/>
    <property type="match status" value="1"/>
</dbReference>
<dbReference type="SMART" id="SM00534">
    <property type="entry name" value="MUTSac"/>
    <property type="match status" value="1"/>
</dbReference>
<name>A0A0M0L616_9BACI</name>
<dbReference type="Gene3D" id="3.30.420.110">
    <property type="entry name" value="MutS, connector domain"/>
    <property type="match status" value="1"/>
</dbReference>
<dbReference type="SUPFAM" id="SSF55271">
    <property type="entry name" value="DNA repair protein MutS, domain I"/>
    <property type="match status" value="1"/>
</dbReference>
<accession>A0A0M0L616</accession>
<keyword evidence="3 8" id="KW-0547">Nucleotide-binding</keyword>
<dbReference type="GO" id="GO:0006298">
    <property type="term" value="P:mismatch repair"/>
    <property type="evidence" value="ECO:0007669"/>
    <property type="project" value="UniProtKB-UniRule"/>
</dbReference>
<evidence type="ECO:0000256" key="7">
    <source>
        <dbReference type="ARBA" id="ARBA00023204"/>
    </source>
</evidence>
<dbReference type="GO" id="GO:0030983">
    <property type="term" value="F:mismatched DNA binding"/>
    <property type="evidence" value="ECO:0007669"/>
    <property type="project" value="InterPro"/>
</dbReference>
<dbReference type="Gene3D" id="3.40.1170.10">
    <property type="entry name" value="DNA repair protein MutS, domain I"/>
    <property type="match status" value="1"/>
</dbReference>
<dbReference type="NCBIfam" id="TIGR01070">
    <property type="entry name" value="mutS1"/>
    <property type="match status" value="1"/>
</dbReference>